<dbReference type="SMART" id="SM00450">
    <property type="entry name" value="RHOD"/>
    <property type="match status" value="2"/>
</dbReference>
<proteinExistence type="predicted"/>
<dbReference type="GO" id="GO:0004792">
    <property type="term" value="F:thiosulfate-cyanide sulfurtransferase activity"/>
    <property type="evidence" value="ECO:0007669"/>
    <property type="project" value="UniProtKB-EC"/>
</dbReference>
<dbReference type="SUPFAM" id="SSF52821">
    <property type="entry name" value="Rhodanese/Cell cycle control phosphatase"/>
    <property type="match status" value="2"/>
</dbReference>
<dbReference type="PROSITE" id="PS00683">
    <property type="entry name" value="RHODANESE_2"/>
    <property type="match status" value="1"/>
</dbReference>
<dbReference type="InterPro" id="IPR001763">
    <property type="entry name" value="Rhodanese-like_dom"/>
</dbReference>
<gene>
    <name evidence="5" type="ORF">B7O87_13410</name>
</gene>
<evidence type="ECO:0000259" key="4">
    <source>
        <dbReference type="PROSITE" id="PS50206"/>
    </source>
</evidence>
<dbReference type="PANTHER" id="PTHR43855:SF1">
    <property type="entry name" value="THIOSULFATE SULFURTRANSFERASE"/>
    <property type="match status" value="1"/>
</dbReference>
<dbReference type="PANTHER" id="PTHR43855">
    <property type="entry name" value="THIOSULFATE SULFURTRANSFERASE"/>
    <property type="match status" value="1"/>
</dbReference>
<dbReference type="PROSITE" id="PS00380">
    <property type="entry name" value="RHODANESE_1"/>
    <property type="match status" value="1"/>
</dbReference>
<keyword evidence="3 5" id="KW-0808">Transferase</keyword>
<accession>A0A1X4G403</accession>
<dbReference type="Pfam" id="PF00581">
    <property type="entry name" value="Rhodanese"/>
    <property type="match status" value="2"/>
</dbReference>
<dbReference type="RefSeq" id="WP_085728935.1">
    <property type="nucleotide sequence ID" value="NZ_NBYN01000058.1"/>
</dbReference>
<dbReference type="EMBL" id="NBYN01000058">
    <property type="protein sequence ID" value="OSO89213.1"/>
    <property type="molecule type" value="Genomic_DNA"/>
</dbReference>
<evidence type="ECO:0000256" key="3">
    <source>
        <dbReference type="RuleBase" id="RU000507"/>
    </source>
</evidence>
<evidence type="ECO:0000256" key="2">
    <source>
        <dbReference type="ARBA" id="ARBA00047549"/>
    </source>
</evidence>
<evidence type="ECO:0000313" key="6">
    <source>
        <dbReference type="Proteomes" id="UP000192997"/>
    </source>
</evidence>
<feature type="domain" description="Rhodanese" evidence="4">
    <location>
        <begin position="60"/>
        <end position="170"/>
    </location>
</feature>
<dbReference type="CDD" id="cd01449">
    <property type="entry name" value="TST_Repeat_2"/>
    <property type="match status" value="1"/>
</dbReference>
<dbReference type="InterPro" id="IPR036873">
    <property type="entry name" value="Rhodanese-like_dom_sf"/>
</dbReference>
<dbReference type="CDD" id="cd01448">
    <property type="entry name" value="TST_Repeat_1"/>
    <property type="match status" value="1"/>
</dbReference>
<dbReference type="Proteomes" id="UP000192997">
    <property type="component" value="Unassembled WGS sequence"/>
</dbReference>
<evidence type="ECO:0000313" key="5">
    <source>
        <dbReference type="EMBL" id="OSO89213.1"/>
    </source>
</evidence>
<dbReference type="AlphaFoldDB" id="A0A1X4G403"/>
<dbReference type="Gene3D" id="3.40.250.10">
    <property type="entry name" value="Rhodanese-like domain"/>
    <property type="match status" value="2"/>
</dbReference>
<reference evidence="6" key="1">
    <citation type="submission" date="2017-04" db="EMBL/GenBank/DDBJ databases">
        <authorList>
            <person name="Abreu V.A."/>
            <person name="Popin R.V."/>
            <person name="Rigonato J."/>
            <person name="Andreote A.P."/>
            <person name="Schaker P.C."/>
            <person name="Hoff-Risseti C."/>
            <person name="Alvarenga D.O."/>
            <person name="Varani A.M."/>
            <person name="Fiore M.F."/>
        </authorList>
    </citation>
    <scope>NUCLEOTIDE SEQUENCE [LARGE SCALE GENOMIC DNA]</scope>
    <source>
        <strain evidence="6">CENA303</strain>
    </source>
</reference>
<dbReference type="InterPro" id="IPR051126">
    <property type="entry name" value="Thiosulfate_sulfurtransferase"/>
</dbReference>
<evidence type="ECO:0000256" key="1">
    <source>
        <dbReference type="ARBA" id="ARBA00022737"/>
    </source>
</evidence>
<comment type="caution">
    <text evidence="5">The sequence shown here is derived from an EMBL/GenBank/DDBJ whole genome shotgun (WGS) entry which is preliminary data.</text>
</comment>
<name>A0A1X4G403_9CYAN</name>
<dbReference type="PROSITE" id="PS50206">
    <property type="entry name" value="RHODANESE_3"/>
    <property type="match status" value="2"/>
</dbReference>
<dbReference type="InterPro" id="IPR001307">
    <property type="entry name" value="Thiosulphate_STrfase_CS"/>
</dbReference>
<keyword evidence="1" id="KW-0677">Repeat</keyword>
<organism evidence="5 6">
    <name type="scientific">Cylindrospermopsis raciborskii CENA303</name>
    <dbReference type="NCBI Taxonomy" id="1170769"/>
    <lineage>
        <taxon>Bacteria</taxon>
        <taxon>Bacillati</taxon>
        <taxon>Cyanobacteriota</taxon>
        <taxon>Cyanophyceae</taxon>
        <taxon>Nostocales</taxon>
        <taxon>Aphanizomenonaceae</taxon>
        <taxon>Cylindrospermopsis</taxon>
    </lineage>
</organism>
<comment type="catalytic activity">
    <reaction evidence="2">
        <text>thiosulfate + hydrogen cyanide = thiocyanate + sulfite + 2 H(+)</text>
        <dbReference type="Rhea" id="RHEA:16881"/>
        <dbReference type="ChEBI" id="CHEBI:15378"/>
        <dbReference type="ChEBI" id="CHEBI:17359"/>
        <dbReference type="ChEBI" id="CHEBI:18022"/>
        <dbReference type="ChEBI" id="CHEBI:18407"/>
        <dbReference type="ChEBI" id="CHEBI:33542"/>
        <dbReference type="EC" id="2.8.1.1"/>
    </reaction>
</comment>
<sequence>MIDTKKSVWKTLKSNRLFILGLAVFTCFLITPVLHLPALGKVSSSKIQFVAPNWVAENSKDPNLRILDVRNSPLDYIDGHLPGAVNIADTAFRGPREGLPVQYWENRKLGEIFANSGVTNNSRVLVYSDGRDVLGASMVAYLLERSGVKDIAVLDGGYKGYNAASQTVTKVFPKYKVGQFTVRDNQTVRVSLNEVRKLIGKTGVKFIDPRPADLFQGKENIWVRNGHIPGAKNIPWPTFTDPQNPHKLKSLEEIKKILADKKIAPNDDIIVSCSTGREATLQYVVLKHLLGYPKVRVYEGSWTEYSTYSDLPVATGPEEVS</sequence>
<feature type="domain" description="Rhodanese" evidence="4">
    <location>
        <begin position="200"/>
        <end position="314"/>
    </location>
</feature>
<protein>
    <recommendedName>
        <fullName evidence="3">Sulfurtransferase</fullName>
    </recommendedName>
</protein>